<dbReference type="GO" id="GO:0016887">
    <property type="term" value="F:ATP hydrolysis activity"/>
    <property type="evidence" value="ECO:0007669"/>
    <property type="project" value="InterPro"/>
</dbReference>
<keyword evidence="1" id="KW-0813">Transport</keyword>
<dbReference type="Gene3D" id="3.40.50.300">
    <property type="entry name" value="P-loop containing nucleotide triphosphate hydrolases"/>
    <property type="match status" value="1"/>
</dbReference>
<dbReference type="PROSITE" id="PS00211">
    <property type="entry name" value="ABC_TRANSPORTER_1"/>
    <property type="match status" value="1"/>
</dbReference>
<protein>
    <recommendedName>
        <fullName evidence="4">ABC transporter domain-containing protein</fullName>
    </recommendedName>
</protein>
<keyword evidence="3" id="KW-0067">ATP-binding</keyword>
<feature type="domain" description="ABC transporter" evidence="4">
    <location>
        <begin position="7"/>
        <end position="237"/>
    </location>
</feature>
<dbReference type="InterPro" id="IPR017871">
    <property type="entry name" value="ABC_transporter-like_CS"/>
</dbReference>
<organism evidence="5">
    <name type="scientific">marine metagenome</name>
    <dbReference type="NCBI Taxonomy" id="408172"/>
    <lineage>
        <taxon>unclassified sequences</taxon>
        <taxon>metagenomes</taxon>
        <taxon>ecological metagenomes</taxon>
    </lineage>
</organism>
<evidence type="ECO:0000256" key="1">
    <source>
        <dbReference type="ARBA" id="ARBA00022448"/>
    </source>
</evidence>
<dbReference type="InterPro" id="IPR003593">
    <property type="entry name" value="AAA+_ATPase"/>
</dbReference>
<dbReference type="InterPro" id="IPR003439">
    <property type="entry name" value="ABC_transporter-like_ATP-bd"/>
</dbReference>
<dbReference type="PANTHER" id="PTHR43875">
    <property type="entry name" value="MALTODEXTRIN IMPORT ATP-BINDING PROTEIN MSMX"/>
    <property type="match status" value="1"/>
</dbReference>
<dbReference type="AlphaFoldDB" id="A0A381YYB3"/>
<proteinExistence type="predicted"/>
<dbReference type="Pfam" id="PF00005">
    <property type="entry name" value="ABC_tran"/>
    <property type="match status" value="1"/>
</dbReference>
<dbReference type="GO" id="GO:0055052">
    <property type="term" value="C:ATP-binding cassette (ABC) transporter complex, substrate-binding subunit-containing"/>
    <property type="evidence" value="ECO:0007669"/>
    <property type="project" value="TreeGrafter"/>
</dbReference>
<evidence type="ECO:0000256" key="3">
    <source>
        <dbReference type="ARBA" id="ARBA00022840"/>
    </source>
</evidence>
<feature type="non-terminal residue" evidence="5">
    <location>
        <position position="238"/>
    </location>
</feature>
<dbReference type="SUPFAM" id="SSF52540">
    <property type="entry name" value="P-loop containing nucleoside triphosphate hydrolases"/>
    <property type="match status" value="1"/>
</dbReference>
<keyword evidence="2" id="KW-0547">Nucleotide-binding</keyword>
<dbReference type="SMART" id="SM00382">
    <property type="entry name" value="AAA"/>
    <property type="match status" value="1"/>
</dbReference>
<dbReference type="InterPro" id="IPR047641">
    <property type="entry name" value="ABC_transpr_MalK/UgpC-like"/>
</dbReference>
<evidence type="ECO:0000259" key="4">
    <source>
        <dbReference type="PROSITE" id="PS50893"/>
    </source>
</evidence>
<dbReference type="GO" id="GO:0005524">
    <property type="term" value="F:ATP binding"/>
    <property type="evidence" value="ECO:0007669"/>
    <property type="project" value="UniProtKB-KW"/>
</dbReference>
<dbReference type="EMBL" id="UINC01019358">
    <property type="protein sequence ID" value="SVA81940.1"/>
    <property type="molecule type" value="Genomic_DNA"/>
</dbReference>
<dbReference type="InterPro" id="IPR027417">
    <property type="entry name" value="P-loop_NTPase"/>
</dbReference>
<reference evidence="5" key="1">
    <citation type="submission" date="2018-05" db="EMBL/GenBank/DDBJ databases">
        <authorList>
            <person name="Lanie J.A."/>
            <person name="Ng W.-L."/>
            <person name="Kazmierczak K.M."/>
            <person name="Andrzejewski T.M."/>
            <person name="Davidsen T.M."/>
            <person name="Wayne K.J."/>
            <person name="Tettelin H."/>
            <person name="Glass J.I."/>
            <person name="Rusch D."/>
            <person name="Podicherti R."/>
            <person name="Tsui H.-C.T."/>
            <person name="Winkler M.E."/>
        </authorList>
    </citation>
    <scope>NUCLEOTIDE SEQUENCE</scope>
</reference>
<evidence type="ECO:0000313" key="5">
    <source>
        <dbReference type="EMBL" id="SVA81940.1"/>
    </source>
</evidence>
<dbReference type="PANTHER" id="PTHR43875:SF1">
    <property type="entry name" value="OSMOPROTECTIVE COMPOUNDS UPTAKE ATP-BINDING PROTEIN GGTA"/>
    <property type="match status" value="1"/>
</dbReference>
<dbReference type="PROSITE" id="PS50893">
    <property type="entry name" value="ABC_TRANSPORTER_2"/>
    <property type="match status" value="1"/>
</dbReference>
<dbReference type="FunFam" id="3.40.50.300:FF:000425">
    <property type="entry name" value="Probable ABC transporter, ATP-binding subunit"/>
    <property type="match status" value="1"/>
</dbReference>
<gene>
    <name evidence="5" type="ORF">METZ01_LOCUS134794</name>
</gene>
<name>A0A381YYB3_9ZZZZ</name>
<accession>A0A381YYB3</accession>
<evidence type="ECO:0000256" key="2">
    <source>
        <dbReference type="ARBA" id="ARBA00022741"/>
    </source>
</evidence>
<sequence length="238" mass="26386">MSDSFAVEFKNVTKAFGDVQAVRNLNFSIEKGQLVTLLGPSGCGKTTTLRLIAGLEMVTEGHIFIGDTEVTKISASDRDVSMVFQSYALFPHMTVMQNVSYGLTMSRLSKQEVKEKSQTGLELVGLSGFGERLPSELSGGQQQRVAVARALVLEPEVLLFDEPLSNLDAKLRRRVREEIRELQQELCLTTVYVTHDQEEALAVSDRIIVMNEAVIAQEGTPRQLYEEPVNLFVSDFIG</sequence>